<proteinExistence type="predicted"/>
<reference evidence="5" key="1">
    <citation type="submission" date="2020-12" db="EMBL/GenBank/DDBJ databases">
        <title>Vagococcus allomyrinae sp. nov. and Enterococcus lavae sp. nov., isolated from the larvae of Allomyrina dichotoma.</title>
        <authorList>
            <person name="Lee S.D."/>
        </authorList>
    </citation>
    <scope>NUCLEOTIDE SEQUENCE</scope>
    <source>
        <strain evidence="5">BWB3-3</strain>
    </source>
</reference>
<dbReference type="InterPro" id="IPR007737">
    <property type="entry name" value="Mga_HTH"/>
</dbReference>
<evidence type="ECO:0000313" key="6">
    <source>
        <dbReference type="Proteomes" id="UP000674938"/>
    </source>
</evidence>
<dbReference type="PANTHER" id="PTHR30185:SF18">
    <property type="entry name" value="TRANSCRIPTIONAL REGULATOR MTLR"/>
    <property type="match status" value="1"/>
</dbReference>
<evidence type="ECO:0000313" key="5">
    <source>
        <dbReference type="EMBL" id="MBP1044295.1"/>
    </source>
</evidence>
<keyword evidence="1" id="KW-0805">Transcription regulation</keyword>
<dbReference type="InterPro" id="IPR036388">
    <property type="entry name" value="WH-like_DNA-bd_sf"/>
</dbReference>
<dbReference type="Gene3D" id="1.10.10.10">
    <property type="entry name" value="Winged helix-like DNA-binding domain superfamily/Winged helix DNA-binding domain"/>
    <property type="match status" value="1"/>
</dbReference>
<keyword evidence="2" id="KW-0804">Transcription</keyword>
<evidence type="ECO:0000256" key="2">
    <source>
        <dbReference type="ARBA" id="ARBA00023163"/>
    </source>
</evidence>
<dbReference type="Pfam" id="PF05043">
    <property type="entry name" value="Mga"/>
    <property type="match status" value="1"/>
</dbReference>
<name>A0A940SXG2_9ENTE</name>
<sequence>MNEIGYRLIVDKKTKRKVDILNTLISASGPIKIETLSSLLNVTSKTLSNDLKELSELLPNSARLTYQESEGLVLKSENPFLIAKTINQLLAENPINTVVDSVFLGEGYTIDEYSDKLFISSSSLRLYLNQLRNLLLEFNLTLNTSPTISISGHEPEIRFFFFQYYRHAHEGSAVLPDSSQQNKLYNLVKATLDSKKRGLNLDFYRLLNWFWIIEQRIQHKKFVDLPQTSIDQLIDTSSFEIVKELINRLLTQDNLPEDEYVFFSLIQLDCVIYESKTKYFIDALPNHFSVFEPIISDLFSAEELHPAKLADLKMILSAFLSNTMILSDLTPLFQKVTGALKEHTFQHYSDTYRNWKSALSQKIDPNLITYDKDLAVSLTLITKSYYNLRKRDKQNILCSLTGAPSSLIYLKNMILNVLPNSTNVTFLFNKPLTNSIIDVLEIDVCIYNHHLIDTINVAKEIRLSNIPTEVEWSKILFELLKR</sequence>
<comment type="caution">
    <text evidence="5">The sequence shown here is derived from an EMBL/GenBank/DDBJ whole genome shotgun (WGS) entry which is preliminary data.</text>
</comment>
<protein>
    <submittedName>
        <fullName evidence="5">Helix-turn-helix domain-containing protein</fullName>
    </submittedName>
</protein>
<evidence type="ECO:0000259" key="3">
    <source>
        <dbReference type="Pfam" id="PF05043"/>
    </source>
</evidence>
<evidence type="ECO:0000256" key="1">
    <source>
        <dbReference type="ARBA" id="ARBA00023015"/>
    </source>
</evidence>
<feature type="domain" description="Mga helix-turn-helix" evidence="3">
    <location>
        <begin position="83"/>
        <end position="165"/>
    </location>
</feature>
<dbReference type="PANTHER" id="PTHR30185">
    <property type="entry name" value="CRYPTIC BETA-GLUCOSIDE BGL OPERON ANTITERMINATOR"/>
    <property type="match status" value="1"/>
</dbReference>
<organism evidence="5 6">
    <name type="scientific">Vagococcus allomyrinae</name>
    <dbReference type="NCBI Taxonomy" id="2794353"/>
    <lineage>
        <taxon>Bacteria</taxon>
        <taxon>Bacillati</taxon>
        <taxon>Bacillota</taxon>
        <taxon>Bacilli</taxon>
        <taxon>Lactobacillales</taxon>
        <taxon>Enterococcaceae</taxon>
        <taxon>Vagococcus</taxon>
    </lineage>
</organism>
<accession>A0A940SXG2</accession>
<dbReference type="RefSeq" id="WP_209532653.1">
    <property type="nucleotide sequence ID" value="NZ_JAEEGA010000024.1"/>
</dbReference>
<dbReference type="EMBL" id="JAEEGA010000024">
    <property type="protein sequence ID" value="MBP1044295.1"/>
    <property type="molecule type" value="Genomic_DNA"/>
</dbReference>
<keyword evidence="6" id="KW-1185">Reference proteome</keyword>
<dbReference type="InterPro" id="IPR050661">
    <property type="entry name" value="BglG_antiterminators"/>
</dbReference>
<dbReference type="Proteomes" id="UP000674938">
    <property type="component" value="Unassembled WGS sequence"/>
</dbReference>
<dbReference type="AlphaFoldDB" id="A0A940SXG2"/>
<gene>
    <name evidence="5" type="ORF">I6N95_25125</name>
</gene>
<dbReference type="InterPro" id="IPR013199">
    <property type="entry name" value="HTH_Mga_DNA-bd_dom"/>
</dbReference>
<dbReference type="Pfam" id="PF08280">
    <property type="entry name" value="HTH_Mga"/>
    <property type="match status" value="1"/>
</dbReference>
<evidence type="ECO:0000259" key="4">
    <source>
        <dbReference type="Pfam" id="PF08280"/>
    </source>
</evidence>
<feature type="domain" description="M protein trans-acting positive regulator (MGA) HTH" evidence="4">
    <location>
        <begin position="12"/>
        <end position="61"/>
    </location>
</feature>